<feature type="domain" description="GmrSD restriction endonucleases C-terminal" evidence="1">
    <location>
        <begin position="114"/>
        <end position="225"/>
    </location>
</feature>
<evidence type="ECO:0000259" key="1">
    <source>
        <dbReference type="Pfam" id="PF07510"/>
    </source>
</evidence>
<dbReference type="Pfam" id="PF07510">
    <property type="entry name" value="GmrSD_C"/>
    <property type="match status" value="1"/>
</dbReference>
<comment type="caution">
    <text evidence="2">The sequence shown here is derived from an EMBL/GenBank/DDBJ whole genome shotgun (WGS) entry which is preliminary data.</text>
</comment>
<dbReference type="EMBL" id="BNBD01000002">
    <property type="protein sequence ID" value="GHF34350.1"/>
    <property type="molecule type" value="Genomic_DNA"/>
</dbReference>
<evidence type="ECO:0000313" key="2">
    <source>
        <dbReference type="EMBL" id="GHF34350.1"/>
    </source>
</evidence>
<protein>
    <recommendedName>
        <fullName evidence="1">GmrSD restriction endonucleases C-terminal domain-containing protein</fullName>
    </recommendedName>
</protein>
<dbReference type="PANTHER" id="PTHR24094">
    <property type="entry name" value="SECRETED PROTEIN"/>
    <property type="match status" value="1"/>
</dbReference>
<evidence type="ECO:0000313" key="3">
    <source>
        <dbReference type="Proteomes" id="UP000638313"/>
    </source>
</evidence>
<organism evidence="2 3">
    <name type="scientific">Streptomyces mashuensis</name>
    <dbReference type="NCBI Taxonomy" id="33904"/>
    <lineage>
        <taxon>Bacteria</taxon>
        <taxon>Bacillati</taxon>
        <taxon>Actinomycetota</taxon>
        <taxon>Actinomycetes</taxon>
        <taxon>Kitasatosporales</taxon>
        <taxon>Streptomycetaceae</taxon>
        <taxon>Streptomyces</taxon>
    </lineage>
</organism>
<reference evidence="2" key="2">
    <citation type="submission" date="2020-09" db="EMBL/GenBank/DDBJ databases">
        <authorList>
            <person name="Sun Q."/>
            <person name="Ohkuma M."/>
        </authorList>
    </citation>
    <scope>NUCLEOTIDE SEQUENCE</scope>
    <source>
        <strain evidence="2">JCM 4059</strain>
    </source>
</reference>
<dbReference type="Proteomes" id="UP000638313">
    <property type="component" value="Unassembled WGS sequence"/>
</dbReference>
<dbReference type="RefSeq" id="WP_190128571.1">
    <property type="nucleotide sequence ID" value="NZ_BNBD01000002.1"/>
</dbReference>
<dbReference type="PANTHER" id="PTHR24094:SF15">
    <property type="entry name" value="AMP-DEPENDENT SYNTHETASE_LIGASE DOMAIN-CONTAINING PROTEIN-RELATED"/>
    <property type="match status" value="1"/>
</dbReference>
<reference evidence="2" key="1">
    <citation type="journal article" date="2014" name="Int. J. Syst. Evol. Microbiol.">
        <title>Complete genome sequence of Corynebacterium casei LMG S-19264T (=DSM 44701T), isolated from a smear-ripened cheese.</title>
        <authorList>
            <consortium name="US DOE Joint Genome Institute (JGI-PGF)"/>
            <person name="Walter F."/>
            <person name="Albersmeier A."/>
            <person name="Kalinowski J."/>
            <person name="Ruckert C."/>
        </authorList>
    </citation>
    <scope>NUCLEOTIDE SEQUENCE</scope>
    <source>
        <strain evidence="2">JCM 4059</strain>
    </source>
</reference>
<accession>A0A919EBL8</accession>
<proteinExistence type="predicted"/>
<sequence>MPGLRASSATPGVYARRSVLTGARRTAVAAASLAALTGVLVLDGPAAQAAPPTPPDAATARAELAKLTVQPEGSMDGYSRAKFPHWSTQYGQCNTREVVLKRDGENVEQDDRCAAVSGTWYSPYDGATWTDAQDIDIDHIVPLAQAWRSGASSWTTAQRQAFANDLKRPQLIAVTDRVNQEKGDKDPAQWLPPLKSYRCTYAQMWVSVKYDYKLTVDSAEKAALTGILNGC</sequence>
<dbReference type="AlphaFoldDB" id="A0A919EBL8"/>
<keyword evidence="3" id="KW-1185">Reference proteome</keyword>
<dbReference type="InterPro" id="IPR011089">
    <property type="entry name" value="GmrSD_C"/>
</dbReference>
<gene>
    <name evidence="2" type="ORF">GCM10010218_14380</name>
</gene>
<name>A0A919EBL8_9ACTN</name>